<protein>
    <recommendedName>
        <fullName evidence="6">Rho RNA-BD domain-containing protein</fullName>
    </recommendedName>
</protein>
<evidence type="ECO:0000313" key="8">
    <source>
        <dbReference type="Proteomes" id="UP000886750"/>
    </source>
</evidence>
<evidence type="ECO:0000256" key="5">
    <source>
        <dbReference type="PROSITE-ProRule" id="PRU01203"/>
    </source>
</evidence>
<dbReference type="GO" id="GO:0004386">
    <property type="term" value="F:helicase activity"/>
    <property type="evidence" value="ECO:0007669"/>
    <property type="project" value="UniProtKB-KW"/>
</dbReference>
<evidence type="ECO:0000256" key="4">
    <source>
        <dbReference type="ARBA" id="ARBA00023163"/>
    </source>
</evidence>
<sequence length="486" mass="52735">MEDNELLRVYKKVYDYLNNCNIYEVRNLARAFGVNAPTTDKKKDLILRLIRIGAGISDPGPRSNKGARVKASDASEERVAAVRSLIVDCNEALTYGGSEQPPAEYRFRDAESGAEEFGYGDECATGILEVGKQGHGYLRGYSFMAEEGDAIVSDKLIHQYRLREGDVISAYIVQNGSAAEAVQVAAVNGGAPVFIERKKFDDLPAVYPSERYALGRKDCAFLRAADIVCPLCKGQRGLVFAPSNAGRTIFFREAARSISLAYPKSKLIFVSLDQRPEELTETAGLFPDAAVVAASFEDSPVRAMQAARLALEYAKRIAESGGDAVLLLDSLTALVRVVAYGTVPSGRETAGGIDLAALGAAKKYFAAARKLKGAGSLTMLAAALTGRGVASDADVCEELGGAANMFVRFSREIAARGVIPAIDFSCSYTKWCENFQSERERRCAEALKEMARGRFGAEHIGELFSKTETNEEFIEREELWASARRG</sequence>
<dbReference type="SUPFAM" id="SSF50249">
    <property type="entry name" value="Nucleic acid-binding proteins"/>
    <property type="match status" value="1"/>
</dbReference>
<organism evidence="7 8">
    <name type="scientific">Candidatus Borkfalkia excrementigallinarum</name>
    <dbReference type="NCBI Taxonomy" id="2838506"/>
    <lineage>
        <taxon>Bacteria</taxon>
        <taxon>Bacillati</taxon>
        <taxon>Bacillota</taxon>
        <taxon>Clostridia</taxon>
        <taxon>Christensenellales</taxon>
        <taxon>Christensenellaceae</taxon>
        <taxon>Candidatus Borkfalkia</taxon>
    </lineage>
</organism>
<dbReference type="Pfam" id="PF00006">
    <property type="entry name" value="ATP-synt_ab"/>
    <property type="match status" value="1"/>
</dbReference>
<keyword evidence="4" id="KW-0804">Transcription</keyword>
<evidence type="ECO:0000256" key="1">
    <source>
        <dbReference type="ARBA" id="ARBA00022801"/>
    </source>
</evidence>
<comment type="caution">
    <text evidence="7">The sequence shown here is derived from an EMBL/GenBank/DDBJ whole genome shotgun (WGS) entry which is preliminary data.</text>
</comment>
<dbReference type="GO" id="GO:0003723">
    <property type="term" value="F:RNA binding"/>
    <property type="evidence" value="ECO:0007669"/>
    <property type="project" value="UniProtKB-UniRule"/>
</dbReference>
<dbReference type="GO" id="GO:0005524">
    <property type="term" value="F:ATP binding"/>
    <property type="evidence" value="ECO:0007669"/>
    <property type="project" value="InterPro"/>
</dbReference>
<feature type="domain" description="Rho RNA-BD" evidence="6">
    <location>
        <begin position="121"/>
        <end position="191"/>
    </location>
</feature>
<proteinExistence type="inferred from homology"/>
<dbReference type="InterPro" id="IPR000194">
    <property type="entry name" value="ATPase_F1/V1/A1_a/bsu_nucl-bd"/>
</dbReference>
<dbReference type="InterPro" id="IPR027417">
    <property type="entry name" value="P-loop_NTPase"/>
</dbReference>
<keyword evidence="2" id="KW-0547">Nucleotide-binding</keyword>
<keyword evidence="5" id="KW-0694">RNA-binding</keyword>
<keyword evidence="1" id="KW-0378">Hydrolase</keyword>
<name>A0A9D2CS94_9FIRM</name>
<dbReference type="Gene3D" id="3.40.50.300">
    <property type="entry name" value="P-loop containing nucleotide triphosphate hydrolases"/>
    <property type="match status" value="1"/>
</dbReference>
<keyword evidence="3" id="KW-0805">Transcription regulation</keyword>
<dbReference type="InterPro" id="IPR004665">
    <property type="entry name" value="Term_rho"/>
</dbReference>
<dbReference type="GO" id="GO:0016787">
    <property type="term" value="F:hydrolase activity"/>
    <property type="evidence" value="ECO:0007669"/>
    <property type="project" value="UniProtKB-KW"/>
</dbReference>
<reference evidence="7" key="2">
    <citation type="submission" date="2021-04" db="EMBL/GenBank/DDBJ databases">
        <authorList>
            <person name="Gilroy R."/>
        </authorList>
    </citation>
    <scope>NUCLEOTIDE SEQUENCE</scope>
    <source>
        <strain evidence="7">1345</strain>
    </source>
</reference>
<dbReference type="Pfam" id="PF07497">
    <property type="entry name" value="Rho_RNA_bind"/>
    <property type="match status" value="1"/>
</dbReference>
<dbReference type="PROSITE" id="PS51856">
    <property type="entry name" value="RHO_RNA_BD"/>
    <property type="match status" value="1"/>
</dbReference>
<evidence type="ECO:0000313" key="7">
    <source>
        <dbReference type="EMBL" id="HIY96406.1"/>
    </source>
</evidence>
<keyword evidence="2" id="KW-0347">Helicase</keyword>
<dbReference type="InterPro" id="IPR012340">
    <property type="entry name" value="NA-bd_OB-fold"/>
</dbReference>
<accession>A0A9D2CS94</accession>
<dbReference type="EMBL" id="DXCQ01000020">
    <property type="protein sequence ID" value="HIY96406.1"/>
    <property type="molecule type" value="Genomic_DNA"/>
</dbReference>
<dbReference type="InterPro" id="IPR011113">
    <property type="entry name" value="Rho_RNA-bd"/>
</dbReference>
<dbReference type="SUPFAM" id="SSF52540">
    <property type="entry name" value="P-loop containing nucleoside triphosphate hydrolases"/>
    <property type="match status" value="1"/>
</dbReference>
<dbReference type="Gene3D" id="2.40.50.140">
    <property type="entry name" value="Nucleic acid-binding proteins"/>
    <property type="match status" value="1"/>
</dbReference>
<dbReference type="PANTHER" id="PTHR46425">
    <property type="entry name" value="TRANSCRIPTION TERMINATION FACTOR RHO"/>
    <property type="match status" value="1"/>
</dbReference>
<dbReference type="PANTHER" id="PTHR46425:SF1">
    <property type="entry name" value="TRANSCRIPTION TERMINATION FACTOR RHO"/>
    <property type="match status" value="1"/>
</dbReference>
<dbReference type="Proteomes" id="UP000886750">
    <property type="component" value="Unassembled WGS sequence"/>
</dbReference>
<dbReference type="GO" id="GO:0006353">
    <property type="term" value="P:DNA-templated transcription termination"/>
    <property type="evidence" value="ECO:0007669"/>
    <property type="project" value="InterPro"/>
</dbReference>
<evidence type="ECO:0000256" key="3">
    <source>
        <dbReference type="ARBA" id="ARBA00023015"/>
    </source>
</evidence>
<gene>
    <name evidence="7" type="ORF">H9729_01840</name>
</gene>
<comment type="similarity">
    <text evidence="5">Belongs to the Rho family.</text>
</comment>
<keyword evidence="2" id="KW-0067">ATP-binding</keyword>
<evidence type="ECO:0000256" key="2">
    <source>
        <dbReference type="ARBA" id="ARBA00022806"/>
    </source>
</evidence>
<dbReference type="GO" id="GO:0008186">
    <property type="term" value="F:ATP-dependent activity, acting on RNA"/>
    <property type="evidence" value="ECO:0007669"/>
    <property type="project" value="InterPro"/>
</dbReference>
<evidence type="ECO:0000259" key="6">
    <source>
        <dbReference type="PROSITE" id="PS51856"/>
    </source>
</evidence>
<dbReference type="AlphaFoldDB" id="A0A9D2CS94"/>
<reference evidence="7" key="1">
    <citation type="journal article" date="2021" name="PeerJ">
        <title>Extensive microbial diversity within the chicken gut microbiome revealed by metagenomics and culture.</title>
        <authorList>
            <person name="Gilroy R."/>
            <person name="Ravi A."/>
            <person name="Getino M."/>
            <person name="Pursley I."/>
            <person name="Horton D.L."/>
            <person name="Alikhan N.F."/>
            <person name="Baker D."/>
            <person name="Gharbi K."/>
            <person name="Hall N."/>
            <person name="Watson M."/>
            <person name="Adriaenssens E.M."/>
            <person name="Foster-Nyarko E."/>
            <person name="Jarju S."/>
            <person name="Secka A."/>
            <person name="Antonio M."/>
            <person name="Oren A."/>
            <person name="Chaudhuri R.R."/>
            <person name="La Ragione R."/>
            <person name="Hildebrand F."/>
            <person name="Pallen M.J."/>
        </authorList>
    </citation>
    <scope>NUCLEOTIDE SEQUENCE</scope>
    <source>
        <strain evidence="7">1345</strain>
    </source>
</reference>